<feature type="non-terminal residue" evidence="1">
    <location>
        <position position="1"/>
    </location>
</feature>
<comment type="caution">
    <text evidence="1">The sequence shown here is derived from an EMBL/GenBank/DDBJ whole genome shotgun (WGS) entry which is preliminary data.</text>
</comment>
<evidence type="ECO:0000313" key="1">
    <source>
        <dbReference type="EMBL" id="GAG99916.1"/>
    </source>
</evidence>
<protein>
    <recommendedName>
        <fullName evidence="2">MalT-like TPR region domain-containing protein</fullName>
    </recommendedName>
</protein>
<dbReference type="SUPFAM" id="SSF48452">
    <property type="entry name" value="TPR-like"/>
    <property type="match status" value="2"/>
</dbReference>
<dbReference type="Gene3D" id="1.25.40.10">
    <property type="entry name" value="Tetratricopeptide repeat domain"/>
    <property type="match status" value="1"/>
</dbReference>
<accession>X1DU20</accession>
<gene>
    <name evidence="1" type="ORF">S01H4_49497</name>
</gene>
<evidence type="ECO:0008006" key="2">
    <source>
        <dbReference type="Google" id="ProtNLM"/>
    </source>
</evidence>
<dbReference type="InterPro" id="IPR011990">
    <property type="entry name" value="TPR-like_helical_dom_sf"/>
</dbReference>
<sequence>PQLFPLIYGLRSFYLMRAEHQTAREIAEQLVALAEQEGEDSFFLQAHEALGSTLFYLGELSLAKEHLEKGIELYDAQQHQAHAYLYGQDPGVACMSYLGLTYWSLGFADQASKWIEAAVHLAREQEHPFSLALALDFAASFHALRRTSASARQNAEEAMRISEKQNFPMWMAMGRILVGWAQADRGELQRGIEVMRAGLESWQTTGADLGQPNFLSL</sequence>
<dbReference type="EMBL" id="BART01028001">
    <property type="protein sequence ID" value="GAG99916.1"/>
    <property type="molecule type" value="Genomic_DNA"/>
</dbReference>
<proteinExistence type="predicted"/>
<organism evidence="1">
    <name type="scientific">marine sediment metagenome</name>
    <dbReference type="NCBI Taxonomy" id="412755"/>
    <lineage>
        <taxon>unclassified sequences</taxon>
        <taxon>metagenomes</taxon>
        <taxon>ecological metagenomes</taxon>
    </lineage>
</organism>
<reference evidence="1" key="1">
    <citation type="journal article" date="2014" name="Front. Microbiol.">
        <title>High frequency of phylogenetically diverse reductive dehalogenase-homologous genes in deep subseafloor sedimentary metagenomes.</title>
        <authorList>
            <person name="Kawai M."/>
            <person name="Futagami T."/>
            <person name="Toyoda A."/>
            <person name="Takaki Y."/>
            <person name="Nishi S."/>
            <person name="Hori S."/>
            <person name="Arai W."/>
            <person name="Tsubouchi T."/>
            <person name="Morono Y."/>
            <person name="Uchiyama I."/>
            <person name="Ito T."/>
            <person name="Fujiyama A."/>
            <person name="Inagaki F."/>
            <person name="Takami H."/>
        </authorList>
    </citation>
    <scope>NUCLEOTIDE SEQUENCE</scope>
    <source>
        <strain evidence="1">Expedition CK06-06</strain>
    </source>
</reference>
<name>X1DU20_9ZZZZ</name>
<dbReference type="AlphaFoldDB" id="X1DU20"/>